<keyword evidence="1" id="KW-0472">Membrane</keyword>
<evidence type="ECO:0000313" key="2">
    <source>
        <dbReference type="EMBL" id="CAG5125637.1"/>
    </source>
</evidence>
<organism evidence="2 3">
    <name type="scientific">Candidula unifasciata</name>
    <dbReference type="NCBI Taxonomy" id="100452"/>
    <lineage>
        <taxon>Eukaryota</taxon>
        <taxon>Metazoa</taxon>
        <taxon>Spiralia</taxon>
        <taxon>Lophotrochozoa</taxon>
        <taxon>Mollusca</taxon>
        <taxon>Gastropoda</taxon>
        <taxon>Heterobranchia</taxon>
        <taxon>Euthyneura</taxon>
        <taxon>Panpulmonata</taxon>
        <taxon>Eupulmonata</taxon>
        <taxon>Stylommatophora</taxon>
        <taxon>Helicina</taxon>
        <taxon>Helicoidea</taxon>
        <taxon>Geomitridae</taxon>
        <taxon>Candidula</taxon>
    </lineage>
</organism>
<keyword evidence="1" id="KW-1133">Transmembrane helix</keyword>
<proteinExistence type="predicted"/>
<keyword evidence="1" id="KW-0812">Transmembrane</keyword>
<comment type="caution">
    <text evidence="2">The sequence shown here is derived from an EMBL/GenBank/DDBJ whole genome shotgun (WGS) entry which is preliminary data.</text>
</comment>
<accession>A0A8S3Z7Y3</accession>
<feature type="transmembrane region" description="Helical" evidence="1">
    <location>
        <begin position="81"/>
        <end position="99"/>
    </location>
</feature>
<dbReference type="OrthoDB" id="6136948at2759"/>
<evidence type="ECO:0000256" key="1">
    <source>
        <dbReference type="SAM" id="Phobius"/>
    </source>
</evidence>
<dbReference type="AlphaFoldDB" id="A0A8S3Z7Y3"/>
<sequence>MWHLSCKRIYLIYCWPFRSRELCYKLKKQKFLAYAVLQGRIFSSSPKKYSFHPQHKKDNIPKDYILIYENRLRKIIGPARVVSTITGLATAAMCLEYIVNFPETMEAWNIYVVSGTCVFSLFIVVFMNLMFRYYLLRIYASEDSQRFIGVYHGFFGNLKQVKYSSSDLTAIRHPTSQSLQVKCNVYLNGRMFHLRDKDFVLPKYFNMHLGLK</sequence>
<evidence type="ECO:0008006" key="4">
    <source>
        <dbReference type="Google" id="ProtNLM"/>
    </source>
</evidence>
<dbReference type="Proteomes" id="UP000678393">
    <property type="component" value="Unassembled WGS sequence"/>
</dbReference>
<feature type="transmembrane region" description="Helical" evidence="1">
    <location>
        <begin position="111"/>
        <end position="131"/>
    </location>
</feature>
<gene>
    <name evidence="2" type="ORF">CUNI_LOCUS11195</name>
</gene>
<name>A0A8S3Z7Y3_9EUPU</name>
<keyword evidence="3" id="KW-1185">Reference proteome</keyword>
<protein>
    <recommendedName>
        <fullName evidence="4">Transmembrane protein 186</fullName>
    </recommendedName>
</protein>
<reference evidence="2" key="1">
    <citation type="submission" date="2021-04" db="EMBL/GenBank/DDBJ databases">
        <authorList>
            <consortium name="Molecular Ecology Group"/>
        </authorList>
    </citation>
    <scope>NUCLEOTIDE SEQUENCE</scope>
</reference>
<evidence type="ECO:0000313" key="3">
    <source>
        <dbReference type="Proteomes" id="UP000678393"/>
    </source>
</evidence>
<dbReference type="EMBL" id="CAJHNH020002113">
    <property type="protein sequence ID" value="CAG5125637.1"/>
    <property type="molecule type" value="Genomic_DNA"/>
</dbReference>